<name>A0ACC1IJL0_9FUNG</name>
<dbReference type="EMBL" id="JANBPG010001064">
    <property type="protein sequence ID" value="KAJ1892022.1"/>
    <property type="molecule type" value="Genomic_DNA"/>
</dbReference>
<gene>
    <name evidence="1" type="primary">ELP5_1</name>
    <name evidence="1" type="ORF">LPJ66_006594</name>
</gene>
<sequence>MSATGLSIRRLAAYQQYTAPLVILSETVRQTALPLQEVMVRESLAHGMCVIAVCLEGLPSSDIRASPLFRLVDQRPAMESILSVQESSPSSSSSYLLPGLLKRTDFARLQSEIEDHIRRAQEGGVAANGGGGGDSWTGVLVFVDSIDRLLRSSRASTLALLRSIRGSVGNSIKSRLLIRFSRDAPVRYDSSQSKSAGVADSLYTANALCDLADAVVDVHPLDDLKTWMPGWYSDGNQPSFISLRDNDPRRGLVRLEHKRQSGKIGFEVATFEIDPQTRLPKFLAVDVSAGSQLPQHIASASGSASALALAPQAGASSAPPQANTAATAAAAANNFNSAVVGQTHHASLQPSSDPAANLSFNLNLTDRQRRDKASVEMPYMDAQMASASGEPPSDSAGTVAGDILYQLDDEDDWDEDDPDDDLEL</sequence>
<evidence type="ECO:0000313" key="2">
    <source>
        <dbReference type="Proteomes" id="UP001150581"/>
    </source>
</evidence>
<keyword evidence="2" id="KW-1185">Reference proteome</keyword>
<protein>
    <submittedName>
        <fullName evidence="1">Elongator complex protein</fullName>
    </submittedName>
</protein>
<organism evidence="1 2">
    <name type="scientific">Kickxella alabastrina</name>
    <dbReference type="NCBI Taxonomy" id="61397"/>
    <lineage>
        <taxon>Eukaryota</taxon>
        <taxon>Fungi</taxon>
        <taxon>Fungi incertae sedis</taxon>
        <taxon>Zoopagomycota</taxon>
        <taxon>Kickxellomycotina</taxon>
        <taxon>Kickxellomycetes</taxon>
        <taxon>Kickxellales</taxon>
        <taxon>Kickxellaceae</taxon>
        <taxon>Kickxella</taxon>
    </lineage>
</organism>
<proteinExistence type="predicted"/>
<comment type="caution">
    <text evidence="1">The sequence shown here is derived from an EMBL/GenBank/DDBJ whole genome shotgun (WGS) entry which is preliminary data.</text>
</comment>
<evidence type="ECO:0000313" key="1">
    <source>
        <dbReference type="EMBL" id="KAJ1892022.1"/>
    </source>
</evidence>
<dbReference type="Proteomes" id="UP001150581">
    <property type="component" value="Unassembled WGS sequence"/>
</dbReference>
<accession>A0ACC1IJL0</accession>
<reference evidence="1" key="1">
    <citation type="submission" date="2022-07" db="EMBL/GenBank/DDBJ databases">
        <title>Phylogenomic reconstructions and comparative analyses of Kickxellomycotina fungi.</title>
        <authorList>
            <person name="Reynolds N.K."/>
            <person name="Stajich J.E."/>
            <person name="Barry K."/>
            <person name="Grigoriev I.V."/>
            <person name="Crous P."/>
            <person name="Smith M.E."/>
        </authorList>
    </citation>
    <scope>NUCLEOTIDE SEQUENCE</scope>
    <source>
        <strain evidence="1">Benny 63K</strain>
    </source>
</reference>